<dbReference type="InterPro" id="IPR011990">
    <property type="entry name" value="TPR-like_helical_dom_sf"/>
</dbReference>
<dbReference type="Proteomes" id="UP000736164">
    <property type="component" value="Unassembled WGS sequence"/>
</dbReference>
<comment type="similarity">
    <text evidence="5">Belongs to the IFIT family.</text>
</comment>
<accession>A0A8J7T627</accession>
<dbReference type="EMBL" id="JAAWVO010004557">
    <property type="protein sequence ID" value="MBN3312248.1"/>
    <property type="molecule type" value="Genomic_DNA"/>
</dbReference>
<keyword evidence="4" id="KW-0391">Immunity</keyword>
<evidence type="ECO:0000256" key="1">
    <source>
        <dbReference type="ARBA" id="ARBA00022588"/>
    </source>
</evidence>
<gene>
    <name evidence="7" type="primary">Ifit1</name>
    <name evidence="7" type="ORF">GTO95_0011355</name>
</gene>
<dbReference type="GO" id="GO:0005829">
    <property type="term" value="C:cytosol"/>
    <property type="evidence" value="ECO:0007669"/>
    <property type="project" value="TreeGrafter"/>
</dbReference>
<evidence type="ECO:0000313" key="7">
    <source>
        <dbReference type="EMBL" id="MBN3312248.1"/>
    </source>
</evidence>
<evidence type="ECO:0000256" key="3">
    <source>
        <dbReference type="ARBA" id="ARBA00022803"/>
    </source>
</evidence>
<dbReference type="GO" id="GO:0051607">
    <property type="term" value="P:defense response to virus"/>
    <property type="evidence" value="ECO:0007669"/>
    <property type="project" value="TreeGrafter"/>
</dbReference>
<dbReference type="SMART" id="SM00028">
    <property type="entry name" value="TPR"/>
    <property type="match status" value="5"/>
</dbReference>
<evidence type="ECO:0000256" key="6">
    <source>
        <dbReference type="PROSITE-ProRule" id="PRU00339"/>
    </source>
</evidence>
<feature type="repeat" description="TPR" evidence="6">
    <location>
        <begin position="248"/>
        <end position="281"/>
    </location>
</feature>
<dbReference type="FunFam" id="1.25.40.10:FF:000036">
    <property type="entry name" value="interferon-induced protein with tetratricopeptide repeats 5"/>
    <property type="match status" value="1"/>
</dbReference>
<keyword evidence="1" id="KW-0399">Innate immunity</keyword>
<dbReference type="PANTHER" id="PTHR10271:SF29">
    <property type="entry name" value="INTERFERON-INDUCED PROTEIN WITH TETRATRICOPEPTIDE REPEATS-RELATED"/>
    <property type="match status" value="1"/>
</dbReference>
<dbReference type="Gene3D" id="1.25.40.10">
    <property type="entry name" value="Tetratricopeptide repeat domain"/>
    <property type="match status" value="3"/>
</dbReference>
<organism evidence="7 8">
    <name type="scientific">Atractosteus spatula</name>
    <name type="common">Alligator gar</name>
    <name type="synonym">Lepisosteus spatula</name>
    <dbReference type="NCBI Taxonomy" id="7917"/>
    <lineage>
        <taxon>Eukaryota</taxon>
        <taxon>Metazoa</taxon>
        <taxon>Chordata</taxon>
        <taxon>Craniata</taxon>
        <taxon>Vertebrata</taxon>
        <taxon>Euteleostomi</taxon>
        <taxon>Actinopterygii</taxon>
        <taxon>Neopterygii</taxon>
        <taxon>Holostei</taxon>
        <taxon>Semionotiformes</taxon>
        <taxon>Lepisosteidae</taxon>
        <taxon>Atractosteus</taxon>
    </lineage>
</organism>
<keyword evidence="2" id="KW-0677">Repeat</keyword>
<dbReference type="InterPro" id="IPR019734">
    <property type="entry name" value="TPR_rpt"/>
</dbReference>
<dbReference type="Pfam" id="PF13181">
    <property type="entry name" value="TPR_8"/>
    <property type="match status" value="1"/>
</dbReference>
<keyword evidence="3 6" id="KW-0802">TPR repeat</keyword>
<evidence type="ECO:0000256" key="2">
    <source>
        <dbReference type="ARBA" id="ARBA00022737"/>
    </source>
</evidence>
<keyword evidence="8" id="KW-1185">Reference proteome</keyword>
<evidence type="ECO:0000256" key="4">
    <source>
        <dbReference type="ARBA" id="ARBA00022859"/>
    </source>
</evidence>
<evidence type="ECO:0000256" key="5">
    <source>
        <dbReference type="ARBA" id="ARBA00038336"/>
    </source>
</evidence>
<reference evidence="7" key="1">
    <citation type="journal article" date="2021" name="Cell">
        <title>Tracing the genetic footprints of vertebrate landing in non-teleost ray-finned fishes.</title>
        <authorList>
            <person name="Bi X."/>
            <person name="Wang K."/>
            <person name="Yang L."/>
            <person name="Pan H."/>
            <person name="Jiang H."/>
            <person name="Wei Q."/>
            <person name="Fang M."/>
            <person name="Yu H."/>
            <person name="Zhu C."/>
            <person name="Cai Y."/>
            <person name="He Y."/>
            <person name="Gan X."/>
            <person name="Zeng H."/>
            <person name="Yu D."/>
            <person name="Zhu Y."/>
            <person name="Jiang H."/>
            <person name="Qiu Q."/>
            <person name="Yang H."/>
            <person name="Zhang Y.E."/>
            <person name="Wang W."/>
            <person name="Zhu M."/>
            <person name="He S."/>
            <person name="Zhang G."/>
        </authorList>
    </citation>
    <scope>NUCLEOTIDE SEQUENCE</scope>
    <source>
        <strain evidence="7">Allg_001</strain>
    </source>
</reference>
<dbReference type="PROSITE" id="PS50005">
    <property type="entry name" value="TPR"/>
    <property type="match status" value="1"/>
</dbReference>
<comment type="caution">
    <text evidence="7">The sequence shown here is derived from an EMBL/GenBank/DDBJ whole genome shotgun (WGS) entry which is preliminary data.</text>
</comment>
<evidence type="ECO:0000313" key="8">
    <source>
        <dbReference type="Proteomes" id="UP000736164"/>
    </source>
</evidence>
<dbReference type="SUPFAM" id="SSF48452">
    <property type="entry name" value="TPR-like"/>
    <property type="match status" value="2"/>
</dbReference>
<feature type="non-terminal residue" evidence="7">
    <location>
        <position position="1"/>
    </location>
</feature>
<feature type="non-terminal residue" evidence="7">
    <location>
        <position position="450"/>
    </location>
</feature>
<protein>
    <submittedName>
        <fullName evidence="7">IFIT1 protein</fullName>
    </submittedName>
</protein>
<dbReference type="GO" id="GO:0045087">
    <property type="term" value="P:innate immune response"/>
    <property type="evidence" value="ECO:0007669"/>
    <property type="project" value="UniProtKB-KW"/>
</dbReference>
<dbReference type="PANTHER" id="PTHR10271">
    <property type="entry name" value="INTERFERON-INDUCED PROTEIN WITH TETRATRICOPEPTIDE REPEATS"/>
    <property type="match status" value="1"/>
</dbReference>
<sequence>NQSGLKAKLEKLQCHFTWDLKKDLLDLKDLEDRLEEDIQFSSGKDKWISRVYSLLAYVKYLLAQHDEALRCLEKAENFTRKNHENSYEKKLIVTYGDFAWLHYELGEYSTAQGYLEKLQEMESKVSTSTTLVLHPAVFGEKGWSLLKFSREHYETAKECFETALKEEPLENEWHVGYAIALTRIEGFRRRERREEDSMALVQLRHARQLDQQNAFVAIQLALKLVDYGHVDEAKKLTEQTALTSQEDPQVIRYVVKFFREHGELDRAFEILEKALKLSPNSCFLKHQLALCCKWKVHQFVAGKKHTKEEKNKFTRWAIQLYEEIMMLQSKYLYLHTDLAQMYAELGNIEKAEEIFQTAFRRMHQMNPVEKQALYLYYGNFQLYNRHSDLDAIPWYKEAVILRYPSREREKCTKKLKQIVYKLKKTHVEEAQDILNFINQIEGKGLGHKEM</sequence>
<proteinExistence type="inferred from homology"/>
<dbReference type="AlphaFoldDB" id="A0A8J7T627"/>
<name>A0A8J7T627_ATRSP</name>